<dbReference type="OMA" id="TETCTID"/>
<feature type="compositionally biased region" description="Polar residues" evidence="1">
    <location>
        <begin position="313"/>
        <end position="324"/>
    </location>
</feature>
<feature type="region of interest" description="Disordered" evidence="1">
    <location>
        <begin position="302"/>
        <end position="331"/>
    </location>
</feature>
<proteinExistence type="predicted"/>
<sequence>MKAWSDEWRCARLRLQLRNEELFQGETVNVEVCAAASRGPSAPSSKSQGEINTERLLQRWREHCEGARVQIQVVEAPGASGGPGSSSATLFRQETQLCRVSVAHTDDGAGPVVVLKAQFDLKVRHEFWGRDVLLIVHVTPKNSIVGAAEGLSTGGTTGGMGPGLTAVPAASLLRDEWATSQLLSLTREEAQPTPMMTRRMEQRVVVTKPLQLEVETRELAGQRVGVLARASNAHSTLALAVRDLHLHLDQSLRTPPKALGSEAPRFRVVSGDQVPFPVVLLPQECYNFLFVLEPVELMAADESPRGPEAGEQAKQSTRTTSSAQKKGKDPTAQHTLLTLSWQAVAVTMDAVTENRTIVWSPKATPLPLSRDDNEHHADMQKLVSSALERGAKLDADFRCVRLLPDAALQVTLAPLSTGILVGSAVTVCVTVANRSAHREFDLTLVLPSRTERALGASGEDPSSFVGFEASHRLGLIRPGMSVRRSLHVVFLRVGKCALGPVVLVDDLTRTCFVSGAWEVFIKN</sequence>
<dbReference type="KEGG" id="psoj:PHYSODRAFT_476810"/>
<evidence type="ECO:0000256" key="1">
    <source>
        <dbReference type="SAM" id="MobiDB-lite"/>
    </source>
</evidence>
<name>G4YHA1_PHYSP</name>
<dbReference type="RefSeq" id="XP_009515695.1">
    <property type="nucleotide sequence ID" value="XM_009517400.1"/>
</dbReference>
<dbReference type="EMBL" id="JH159151">
    <property type="protein sequence ID" value="EGZ28420.1"/>
    <property type="molecule type" value="Genomic_DNA"/>
</dbReference>
<evidence type="ECO:0000313" key="3">
    <source>
        <dbReference type="Proteomes" id="UP000002640"/>
    </source>
</evidence>
<reference evidence="2 3" key="1">
    <citation type="journal article" date="2006" name="Science">
        <title>Phytophthora genome sequences uncover evolutionary origins and mechanisms of pathogenesis.</title>
        <authorList>
            <person name="Tyler B.M."/>
            <person name="Tripathy S."/>
            <person name="Zhang X."/>
            <person name="Dehal P."/>
            <person name="Jiang R.H."/>
            <person name="Aerts A."/>
            <person name="Arredondo F.D."/>
            <person name="Baxter L."/>
            <person name="Bensasson D."/>
            <person name="Beynon J.L."/>
            <person name="Chapman J."/>
            <person name="Damasceno C.M."/>
            <person name="Dorrance A.E."/>
            <person name="Dou D."/>
            <person name="Dickerman A.W."/>
            <person name="Dubchak I.L."/>
            <person name="Garbelotto M."/>
            <person name="Gijzen M."/>
            <person name="Gordon S.G."/>
            <person name="Govers F."/>
            <person name="Grunwald N.J."/>
            <person name="Huang W."/>
            <person name="Ivors K.L."/>
            <person name="Jones R.W."/>
            <person name="Kamoun S."/>
            <person name="Krampis K."/>
            <person name="Lamour K.H."/>
            <person name="Lee M.K."/>
            <person name="McDonald W.H."/>
            <person name="Medina M."/>
            <person name="Meijer H.J."/>
            <person name="Nordberg E.K."/>
            <person name="Maclean D.J."/>
            <person name="Ospina-Giraldo M.D."/>
            <person name="Morris P.F."/>
            <person name="Phuntumart V."/>
            <person name="Putnam N.H."/>
            <person name="Rash S."/>
            <person name="Rose J.K."/>
            <person name="Sakihama Y."/>
            <person name="Salamov A.A."/>
            <person name="Savidor A."/>
            <person name="Scheuring C.F."/>
            <person name="Smith B.M."/>
            <person name="Sobral B.W."/>
            <person name="Terry A."/>
            <person name="Torto-Alalibo T.A."/>
            <person name="Win J."/>
            <person name="Xu Z."/>
            <person name="Zhang H."/>
            <person name="Grigoriev I.V."/>
            <person name="Rokhsar D.S."/>
            <person name="Boore J.L."/>
        </authorList>
    </citation>
    <scope>NUCLEOTIDE SEQUENCE [LARGE SCALE GENOMIC DNA]</scope>
    <source>
        <strain evidence="2 3">P6497</strain>
    </source>
</reference>
<dbReference type="Proteomes" id="UP000002640">
    <property type="component" value="Unassembled WGS sequence"/>
</dbReference>
<protein>
    <submittedName>
        <fullName evidence="2">Uncharacterized protein</fullName>
    </submittedName>
</protein>
<dbReference type="GeneID" id="20654798"/>
<organism evidence="2 3">
    <name type="scientific">Phytophthora sojae (strain P6497)</name>
    <name type="common">Soybean stem and root rot agent</name>
    <name type="synonym">Phytophthora megasperma f. sp. glycines</name>
    <dbReference type="NCBI Taxonomy" id="1094619"/>
    <lineage>
        <taxon>Eukaryota</taxon>
        <taxon>Sar</taxon>
        <taxon>Stramenopiles</taxon>
        <taxon>Oomycota</taxon>
        <taxon>Peronosporomycetes</taxon>
        <taxon>Peronosporales</taxon>
        <taxon>Peronosporaceae</taxon>
        <taxon>Phytophthora</taxon>
    </lineage>
</organism>
<accession>G4YHA1</accession>
<dbReference type="AlphaFoldDB" id="G4YHA1"/>
<keyword evidence="3" id="KW-1185">Reference proteome</keyword>
<dbReference type="InParanoid" id="G4YHA1"/>
<evidence type="ECO:0000313" key="2">
    <source>
        <dbReference type="EMBL" id="EGZ28420.1"/>
    </source>
</evidence>
<gene>
    <name evidence="2" type="ORF">PHYSODRAFT_476810</name>
</gene>